<evidence type="ECO:0000313" key="2">
    <source>
        <dbReference type="Proteomes" id="UP001501576"/>
    </source>
</evidence>
<dbReference type="Proteomes" id="UP001501576">
    <property type="component" value="Unassembled WGS sequence"/>
</dbReference>
<dbReference type="EMBL" id="BAAABZ010000045">
    <property type="protein sequence ID" value="GAA0539686.1"/>
    <property type="molecule type" value="Genomic_DNA"/>
</dbReference>
<evidence type="ECO:0000313" key="1">
    <source>
        <dbReference type="EMBL" id="GAA0539686.1"/>
    </source>
</evidence>
<proteinExistence type="predicted"/>
<evidence type="ECO:0008006" key="3">
    <source>
        <dbReference type="Google" id="ProtNLM"/>
    </source>
</evidence>
<reference evidence="2" key="1">
    <citation type="journal article" date="2019" name="Int. J. Syst. Evol. Microbiol.">
        <title>The Global Catalogue of Microorganisms (GCM) 10K type strain sequencing project: providing services to taxonomists for standard genome sequencing and annotation.</title>
        <authorList>
            <consortium name="The Broad Institute Genomics Platform"/>
            <consortium name="The Broad Institute Genome Sequencing Center for Infectious Disease"/>
            <person name="Wu L."/>
            <person name="Ma J."/>
        </authorList>
    </citation>
    <scope>NUCLEOTIDE SEQUENCE [LARGE SCALE GENOMIC DNA]</scope>
    <source>
        <strain evidence="2">JCM 5052</strain>
    </source>
</reference>
<gene>
    <name evidence="1" type="ORF">GCM10010390_47090</name>
</gene>
<accession>A0ABP3NB21</accession>
<organism evidence="1 2">
    <name type="scientific">Streptomyces mordarskii</name>
    <dbReference type="NCBI Taxonomy" id="1226758"/>
    <lineage>
        <taxon>Bacteria</taxon>
        <taxon>Bacillati</taxon>
        <taxon>Actinomycetota</taxon>
        <taxon>Actinomycetes</taxon>
        <taxon>Kitasatosporales</taxon>
        <taxon>Streptomycetaceae</taxon>
        <taxon>Streptomyces</taxon>
    </lineage>
</organism>
<keyword evidence="2" id="KW-1185">Reference proteome</keyword>
<name>A0ABP3NB21_9ACTN</name>
<comment type="caution">
    <text evidence="1">The sequence shown here is derived from an EMBL/GenBank/DDBJ whole genome shotgun (WGS) entry which is preliminary data.</text>
</comment>
<protein>
    <recommendedName>
        <fullName evidence="3">Integrase</fullName>
    </recommendedName>
</protein>
<sequence>MLALPSAVASSRLARRPYGLRYSALSTWLNAGVGLTEVAGRAGNRVEVLLTRYAKCLDGRQDVANRRIEDLLCEYE</sequence>